<dbReference type="InterPro" id="IPR050090">
    <property type="entry name" value="Tyrosine_recombinase_XerCD"/>
</dbReference>
<proteinExistence type="inferred from homology"/>
<evidence type="ECO:0000256" key="1">
    <source>
        <dbReference type="ARBA" id="ARBA00008857"/>
    </source>
</evidence>
<dbReference type="Pfam" id="PF13102">
    <property type="entry name" value="Phage_int_SAM_5"/>
    <property type="match status" value="1"/>
</dbReference>
<organism evidence="5 6">
    <name type="scientific">Segatella copri</name>
    <dbReference type="NCBI Taxonomy" id="165179"/>
    <lineage>
        <taxon>Bacteria</taxon>
        <taxon>Pseudomonadati</taxon>
        <taxon>Bacteroidota</taxon>
        <taxon>Bacteroidia</taxon>
        <taxon>Bacteroidales</taxon>
        <taxon>Prevotellaceae</taxon>
        <taxon>Segatella</taxon>
    </lineage>
</organism>
<comment type="similarity">
    <text evidence="1">Belongs to the 'phage' integrase family.</text>
</comment>
<dbReference type="Pfam" id="PF17293">
    <property type="entry name" value="Arm-DNA-bind_5"/>
    <property type="match status" value="1"/>
</dbReference>
<protein>
    <submittedName>
        <fullName evidence="5">Site-specific integrase</fullName>
    </submittedName>
</protein>
<dbReference type="Gene3D" id="1.10.150.130">
    <property type="match status" value="1"/>
</dbReference>
<dbReference type="InterPro" id="IPR025269">
    <property type="entry name" value="SAM-like_dom"/>
</dbReference>
<dbReference type="InterPro" id="IPR002104">
    <property type="entry name" value="Integrase_catalytic"/>
</dbReference>
<dbReference type="PANTHER" id="PTHR30349:SF64">
    <property type="entry name" value="PROPHAGE INTEGRASE INTD-RELATED"/>
    <property type="match status" value="1"/>
</dbReference>
<dbReference type="PANTHER" id="PTHR30349">
    <property type="entry name" value="PHAGE INTEGRASE-RELATED"/>
    <property type="match status" value="1"/>
</dbReference>
<reference evidence="5" key="1">
    <citation type="submission" date="2022-11" db="EMBL/GenBank/DDBJ databases">
        <title>Genomic repertoires linked with pathogenic potency of arthritogenic Prevotella copri isolated from the gut of rheumatoid arthritis patients.</title>
        <authorList>
            <person name="Nii T."/>
            <person name="Maeda Y."/>
            <person name="Motooka D."/>
            <person name="Naito M."/>
            <person name="Matsumoto Y."/>
            <person name="Ogawa T."/>
            <person name="Oguro-Igashira E."/>
            <person name="Kishikawa T."/>
            <person name="Yamashita M."/>
            <person name="Koizumi S."/>
            <person name="Kurakawa T."/>
            <person name="Okumura R."/>
            <person name="Kayama H."/>
            <person name="Murakami M."/>
            <person name="Sakaguchi T."/>
            <person name="Das B."/>
            <person name="Nakamura S."/>
            <person name="Okada Y."/>
            <person name="Kumanogoh A."/>
            <person name="Takeda K."/>
        </authorList>
    </citation>
    <scope>NUCLEOTIDE SEQUENCE</scope>
    <source>
        <strain evidence="5">H012_8</strain>
    </source>
</reference>
<dbReference type="InterPro" id="IPR010998">
    <property type="entry name" value="Integrase_recombinase_N"/>
</dbReference>
<dbReference type="Proteomes" id="UP001209168">
    <property type="component" value="Unassembled WGS sequence"/>
</dbReference>
<dbReference type="GO" id="GO:0006310">
    <property type="term" value="P:DNA recombination"/>
    <property type="evidence" value="ECO:0007669"/>
    <property type="project" value="UniProtKB-KW"/>
</dbReference>
<evidence type="ECO:0000256" key="2">
    <source>
        <dbReference type="ARBA" id="ARBA00023125"/>
    </source>
</evidence>
<evidence type="ECO:0000259" key="4">
    <source>
        <dbReference type="PROSITE" id="PS51898"/>
    </source>
</evidence>
<accession>A0AAW5UM17</accession>
<keyword evidence="3" id="KW-0233">DNA recombination</keyword>
<dbReference type="RefSeq" id="WP_264899693.1">
    <property type="nucleotide sequence ID" value="NZ_JAPDVH010000001.1"/>
</dbReference>
<dbReference type="AlphaFoldDB" id="A0AAW5UM17"/>
<dbReference type="InterPro" id="IPR013762">
    <property type="entry name" value="Integrase-like_cat_sf"/>
</dbReference>
<evidence type="ECO:0000256" key="3">
    <source>
        <dbReference type="ARBA" id="ARBA00023172"/>
    </source>
</evidence>
<comment type="caution">
    <text evidence="5">The sequence shown here is derived from an EMBL/GenBank/DDBJ whole genome shotgun (WGS) entry which is preliminary data.</text>
</comment>
<evidence type="ECO:0000313" key="5">
    <source>
        <dbReference type="EMBL" id="MCW4154824.1"/>
    </source>
</evidence>
<sequence length="369" mass="42980">MVNTCTRVSLRQRAIKNDRISLYLDFYPPVRNPETMQMSRREYLGIYIYAHPKNEMEREFNTDMLNKAEAIRCIRTQSLINEEFGFLDKTRQKADFLAYFEKMTHKKDDKWTCVYKHFFKFVQGHCTFGDVTVELCKKFREYLLNANQLLNRTKQKVSLNSAAGYYSTFRGLLKIAYRDKWLRENINDYLDKIEPQDVKKEFLTLDEVKQLAATPCDIPVLKSASLFACLTGLRISDILKLRWEDFEIAPDQGYCLRIRTQKTQTEATLPISNEAYELCGEPSTGIVFKGLKRSMINHPLKAWVKKAGITKPFSFHCFRHSYATIQIALGTDIYTVSKMLTHKNVSTTQIYADLVNAKKRETANKISLK</sequence>
<dbReference type="GO" id="GO:0003677">
    <property type="term" value="F:DNA binding"/>
    <property type="evidence" value="ECO:0007669"/>
    <property type="project" value="UniProtKB-KW"/>
</dbReference>
<dbReference type="PROSITE" id="PS51898">
    <property type="entry name" value="TYR_RECOMBINASE"/>
    <property type="match status" value="1"/>
</dbReference>
<dbReference type="Gene3D" id="1.10.443.10">
    <property type="entry name" value="Intergrase catalytic core"/>
    <property type="match status" value="1"/>
</dbReference>
<dbReference type="GO" id="GO:0015074">
    <property type="term" value="P:DNA integration"/>
    <property type="evidence" value="ECO:0007669"/>
    <property type="project" value="InterPro"/>
</dbReference>
<dbReference type="CDD" id="cd01185">
    <property type="entry name" value="INTN1_C_like"/>
    <property type="match status" value="1"/>
</dbReference>
<dbReference type="EMBL" id="JAPDVH010000001">
    <property type="protein sequence ID" value="MCW4154824.1"/>
    <property type="molecule type" value="Genomic_DNA"/>
</dbReference>
<dbReference type="SUPFAM" id="SSF56349">
    <property type="entry name" value="DNA breaking-rejoining enzymes"/>
    <property type="match status" value="1"/>
</dbReference>
<feature type="domain" description="Tyr recombinase" evidence="4">
    <location>
        <begin position="198"/>
        <end position="364"/>
    </location>
</feature>
<dbReference type="InterPro" id="IPR035386">
    <property type="entry name" value="Arm-DNA-bind_5"/>
</dbReference>
<dbReference type="Pfam" id="PF00589">
    <property type="entry name" value="Phage_integrase"/>
    <property type="match status" value="1"/>
</dbReference>
<keyword evidence="2" id="KW-0238">DNA-binding</keyword>
<name>A0AAW5UM17_9BACT</name>
<gene>
    <name evidence="5" type="ORF">ONT23_04560</name>
</gene>
<dbReference type="InterPro" id="IPR011010">
    <property type="entry name" value="DNA_brk_join_enz"/>
</dbReference>
<evidence type="ECO:0000313" key="6">
    <source>
        <dbReference type="Proteomes" id="UP001209168"/>
    </source>
</evidence>